<reference evidence="6 7" key="1">
    <citation type="submission" date="2013-10" db="EMBL/GenBank/DDBJ databases">
        <authorList>
            <consortium name="International Citrus Genome Consortium"/>
            <person name="Jenkins J."/>
            <person name="Schmutz J."/>
            <person name="Prochnik S."/>
            <person name="Rokhsar D."/>
            <person name="Gmitter F."/>
            <person name="Ollitrault P."/>
            <person name="Machado M."/>
            <person name="Talon M."/>
            <person name="Wincker P."/>
            <person name="Jaillon O."/>
            <person name="Morgante M."/>
        </authorList>
    </citation>
    <scope>NUCLEOTIDE SEQUENCE</scope>
    <source>
        <strain evidence="7">cv. Clemenules</strain>
    </source>
</reference>
<gene>
    <name evidence="6" type="ORF">CICLE_v10013639mg</name>
</gene>
<organism evidence="6 7">
    <name type="scientific">Citrus clementina</name>
    <name type="common">Clementine</name>
    <name type="synonym">Citrus deliciosa x Citrus sinensis</name>
    <dbReference type="NCBI Taxonomy" id="85681"/>
    <lineage>
        <taxon>Eukaryota</taxon>
        <taxon>Viridiplantae</taxon>
        <taxon>Streptophyta</taxon>
        <taxon>Embryophyta</taxon>
        <taxon>Tracheophyta</taxon>
        <taxon>Spermatophyta</taxon>
        <taxon>Magnoliopsida</taxon>
        <taxon>eudicotyledons</taxon>
        <taxon>Gunneridae</taxon>
        <taxon>Pentapetalae</taxon>
        <taxon>rosids</taxon>
        <taxon>malvids</taxon>
        <taxon>Sapindales</taxon>
        <taxon>Rutaceae</taxon>
        <taxon>Aurantioideae</taxon>
        <taxon>Citrus</taxon>
    </lineage>
</organism>
<evidence type="ECO:0000256" key="2">
    <source>
        <dbReference type="ARBA" id="ARBA00008560"/>
    </source>
</evidence>
<proteinExistence type="inferred from homology"/>
<evidence type="ECO:0000256" key="1">
    <source>
        <dbReference type="ARBA" id="ARBA00004173"/>
    </source>
</evidence>
<name>V4SRV3_CITCL</name>
<keyword evidence="7" id="KW-1185">Reference proteome</keyword>
<evidence type="ECO:0000313" key="6">
    <source>
        <dbReference type="EMBL" id="ESR41635.1"/>
    </source>
</evidence>
<dbReference type="AlphaFoldDB" id="V4SRV3"/>
<dbReference type="PANTHER" id="PTHR21026:SF2">
    <property type="entry name" value="LARGE RIBOSOMAL SUBUNIT PROTEIN BL32M"/>
    <property type="match status" value="1"/>
</dbReference>
<dbReference type="InParanoid" id="V4SRV3"/>
<evidence type="ECO:0000313" key="7">
    <source>
        <dbReference type="Proteomes" id="UP000030687"/>
    </source>
</evidence>
<accession>V4SRV3</accession>
<evidence type="ECO:0000256" key="4">
    <source>
        <dbReference type="ARBA" id="ARBA00023128"/>
    </source>
</evidence>
<dbReference type="GO" id="GO:0003735">
    <property type="term" value="F:structural constituent of ribosome"/>
    <property type="evidence" value="ECO:0007669"/>
    <property type="project" value="TreeGrafter"/>
</dbReference>
<dbReference type="PANTHER" id="PTHR21026">
    <property type="entry name" value="39S RIBOSOMAL PROTEIN L32, MITOCHONDRIAL"/>
    <property type="match status" value="1"/>
</dbReference>
<comment type="similarity">
    <text evidence="2">Belongs to the bacterial ribosomal protein bL32 family.</text>
</comment>
<dbReference type="STRING" id="85681.V4SRV3"/>
<protein>
    <submittedName>
        <fullName evidence="6">Uncharacterized protein</fullName>
    </submittedName>
</protein>
<dbReference type="EMBL" id="KI536861">
    <property type="protein sequence ID" value="ESR41635.1"/>
    <property type="molecule type" value="Genomic_DNA"/>
</dbReference>
<dbReference type="OMA" id="GCDREME"/>
<comment type="subcellular location">
    <subcellularLocation>
        <location evidence="1">Mitochondrion</location>
    </subcellularLocation>
</comment>
<evidence type="ECO:0000256" key="5">
    <source>
        <dbReference type="ARBA" id="ARBA00023274"/>
    </source>
</evidence>
<dbReference type="GO" id="GO:0005762">
    <property type="term" value="C:mitochondrial large ribosomal subunit"/>
    <property type="evidence" value="ECO:0007669"/>
    <property type="project" value="TreeGrafter"/>
</dbReference>
<dbReference type="Proteomes" id="UP000030687">
    <property type="component" value="Unassembled WGS sequence"/>
</dbReference>
<keyword evidence="4" id="KW-0496">Mitochondrion</keyword>
<keyword evidence="3" id="KW-0689">Ribosomal protein</keyword>
<keyword evidence="5" id="KW-0687">Ribonucleoprotein</keyword>
<dbReference type="InterPro" id="IPR051991">
    <property type="entry name" value="Mitoribosomal_protein_bL32"/>
</dbReference>
<evidence type="ECO:0000256" key="3">
    <source>
        <dbReference type="ARBA" id="ARBA00022980"/>
    </source>
</evidence>
<sequence length="137" mass="15676">MMDMSAMLKSSDGTTGWMLPFRKWVHAFTLPLLLDMVITSLIPSQPLVLPKFDQNLDKTNCINNIEFRFPNFSFGRSMELMAVLKNREFFILNVFSCHKSGIRNGLKSLKPVPIIVRCKSCGQVNLPYLSRCSTDRK</sequence>
<feature type="non-terminal residue" evidence="6">
    <location>
        <position position="137"/>
    </location>
</feature>
<dbReference type="KEGG" id="cic:CICLE_v10013639mg"/>
<dbReference type="Gramene" id="ESR41635">
    <property type="protein sequence ID" value="ESR41635"/>
    <property type="gene ID" value="CICLE_v10013639mg"/>
</dbReference>